<dbReference type="SMART" id="SM00867">
    <property type="entry name" value="YceI"/>
    <property type="match status" value="1"/>
</dbReference>
<dbReference type="SUPFAM" id="SSF101874">
    <property type="entry name" value="YceI-like"/>
    <property type="match status" value="1"/>
</dbReference>
<dbReference type="Proteomes" id="UP000597444">
    <property type="component" value="Unassembled WGS sequence"/>
</dbReference>
<comment type="similarity">
    <text evidence="1">Belongs to the UPF0312 family.</text>
</comment>
<evidence type="ECO:0000313" key="3">
    <source>
        <dbReference type="EMBL" id="GHO97959.1"/>
    </source>
</evidence>
<protein>
    <submittedName>
        <fullName evidence="3">Polyisoprenoid-binding protein</fullName>
    </submittedName>
</protein>
<evidence type="ECO:0000313" key="4">
    <source>
        <dbReference type="Proteomes" id="UP000597444"/>
    </source>
</evidence>
<dbReference type="RefSeq" id="WP_220208734.1">
    <property type="nucleotide sequence ID" value="NZ_BNJK01000002.1"/>
</dbReference>
<dbReference type="Gene3D" id="2.40.128.110">
    <property type="entry name" value="Lipid/polyisoprenoid-binding, YceI-like"/>
    <property type="match status" value="1"/>
</dbReference>
<accession>A0A8J3N4F0</accession>
<reference evidence="3" key="1">
    <citation type="submission" date="2020-10" db="EMBL/GenBank/DDBJ databases">
        <title>Taxonomic study of unclassified bacteria belonging to the class Ktedonobacteria.</title>
        <authorList>
            <person name="Yabe S."/>
            <person name="Wang C.M."/>
            <person name="Zheng Y."/>
            <person name="Sakai Y."/>
            <person name="Cavaletti L."/>
            <person name="Monciardini P."/>
            <person name="Donadio S."/>
        </authorList>
    </citation>
    <scope>NUCLEOTIDE SEQUENCE</scope>
    <source>
        <strain evidence="3">ID150040</strain>
    </source>
</reference>
<dbReference type="InterPro" id="IPR007372">
    <property type="entry name" value="Lipid/polyisoprenoid-bd_YceI"/>
</dbReference>
<sequence>MVWHLDTSHSEVTFSVKHMMFSRVTGSFNSFSATLEIDEAHPENSWVEAEAETASIDTRDEKRDAHLRSPDFFDAEQFPRLTFKSKQVTPNGDQHYLVLGDLTLHGVTKEITFDAEYGGQIAKQHNPFGDQRAGLTAIATINRKDFGLAWNYALETGGVMVGEEVKITLHLEAVADN</sequence>
<evidence type="ECO:0000256" key="1">
    <source>
        <dbReference type="ARBA" id="ARBA00008812"/>
    </source>
</evidence>
<feature type="domain" description="Lipid/polyisoprenoid-binding YceI-like" evidence="2">
    <location>
        <begin position="2"/>
        <end position="174"/>
    </location>
</feature>
<dbReference type="PANTHER" id="PTHR34406:SF1">
    <property type="entry name" value="PROTEIN YCEI"/>
    <property type="match status" value="1"/>
</dbReference>
<dbReference type="EMBL" id="BNJK01000002">
    <property type="protein sequence ID" value="GHO97959.1"/>
    <property type="molecule type" value="Genomic_DNA"/>
</dbReference>
<evidence type="ECO:0000259" key="2">
    <source>
        <dbReference type="SMART" id="SM00867"/>
    </source>
</evidence>
<gene>
    <name evidence="3" type="ORF">KSF_080070</name>
</gene>
<organism evidence="3 4">
    <name type="scientific">Reticulibacter mediterranei</name>
    <dbReference type="NCBI Taxonomy" id="2778369"/>
    <lineage>
        <taxon>Bacteria</taxon>
        <taxon>Bacillati</taxon>
        <taxon>Chloroflexota</taxon>
        <taxon>Ktedonobacteria</taxon>
        <taxon>Ktedonobacterales</taxon>
        <taxon>Reticulibacteraceae</taxon>
        <taxon>Reticulibacter</taxon>
    </lineage>
</organism>
<dbReference type="InterPro" id="IPR036761">
    <property type="entry name" value="TTHA0802/YceI-like_sf"/>
</dbReference>
<name>A0A8J3N4F0_9CHLR</name>
<dbReference type="AlphaFoldDB" id="A0A8J3N4F0"/>
<dbReference type="PANTHER" id="PTHR34406">
    <property type="entry name" value="PROTEIN YCEI"/>
    <property type="match status" value="1"/>
</dbReference>
<comment type="caution">
    <text evidence="3">The sequence shown here is derived from an EMBL/GenBank/DDBJ whole genome shotgun (WGS) entry which is preliminary data.</text>
</comment>
<dbReference type="Pfam" id="PF04264">
    <property type="entry name" value="YceI"/>
    <property type="match status" value="1"/>
</dbReference>
<keyword evidence="4" id="KW-1185">Reference proteome</keyword>
<proteinExistence type="inferred from homology"/>